<keyword evidence="1" id="KW-0732">Signal</keyword>
<keyword evidence="3" id="KW-1185">Reference proteome</keyword>
<dbReference type="EMBL" id="CP102332">
    <property type="protein sequence ID" value="UUS33803.1"/>
    <property type="molecule type" value="Genomic_DNA"/>
</dbReference>
<reference evidence="2" key="1">
    <citation type="submission" date="2022-08" db="EMBL/GenBank/DDBJ databases">
        <title>Streptomyces changanensis sp. nov., an actinomycete isolated from soil.</title>
        <authorList>
            <person name="Wu H."/>
            <person name="Han L."/>
        </authorList>
    </citation>
    <scope>NUCLEOTIDE SEQUENCE</scope>
    <source>
        <strain evidence="2">HL-66</strain>
    </source>
</reference>
<dbReference type="PANTHER" id="PTHR47199:SF2">
    <property type="entry name" value="PHOTOSYSTEM II STABILITY_ASSEMBLY FACTOR HCF136, CHLOROPLASTIC"/>
    <property type="match status" value="1"/>
</dbReference>
<dbReference type="RefSeq" id="WP_107115049.1">
    <property type="nucleotide sequence ID" value="NZ_CP102332.1"/>
</dbReference>
<protein>
    <submittedName>
        <fullName evidence="2">Oxidoreductase</fullName>
    </submittedName>
</protein>
<dbReference type="CDD" id="cd15482">
    <property type="entry name" value="Sialidase_non-viral"/>
    <property type="match status" value="1"/>
</dbReference>
<evidence type="ECO:0000313" key="3">
    <source>
        <dbReference type="Proteomes" id="UP001060150"/>
    </source>
</evidence>
<gene>
    <name evidence="2" type="ORF">NRO40_25215</name>
</gene>
<evidence type="ECO:0000256" key="1">
    <source>
        <dbReference type="SAM" id="SignalP"/>
    </source>
</evidence>
<proteinExistence type="predicted"/>
<sequence length="375" mass="38546">MTAMGKTRRWVSLVLCGAAVAATALAAGPAAHARGTAPARASEAGAAGAVPGWQPVATGVTARFRGLAAVTRHTAWVAGSAGTVLRTSDGGRSWRDVSPPGAGELEFRDVEAFDGRRAVVLAIGEGEASRILRTDDGGATWTETFRNPDPRAFYDCVTFFDRRHGLAMSDPVDGRFRILSTADGGRSWRVLPDEGMPAALPGEAGFAAGGQCLVSAGPRDVWLATGGGSVGRVLHSGDRGLTWTATGAGIPAGDAARGVFGLAFRDRAHGIAVGGDHRADQPSPDAAAVTRDGGRAWRTATTPPPAYRSSVAWLPHSRSAALAVGPTGTDLTTDGGRTWRTVDTGSYDTVDCTPDGGCWASGAQGRVARLVRHAG</sequence>
<dbReference type="InterPro" id="IPR015943">
    <property type="entry name" value="WD40/YVTN_repeat-like_dom_sf"/>
</dbReference>
<dbReference type="SUPFAM" id="SSF110296">
    <property type="entry name" value="Oligoxyloglucan reducing end-specific cellobiohydrolase"/>
    <property type="match status" value="1"/>
</dbReference>
<feature type="chain" id="PRO_5046643504" evidence="1">
    <location>
        <begin position="27"/>
        <end position="375"/>
    </location>
</feature>
<feature type="signal peptide" evidence="1">
    <location>
        <begin position="1"/>
        <end position="26"/>
    </location>
</feature>
<dbReference type="Gene3D" id="2.130.10.10">
    <property type="entry name" value="YVTN repeat-like/Quinoprotein amine dehydrogenase"/>
    <property type="match status" value="2"/>
</dbReference>
<dbReference type="Proteomes" id="UP001060150">
    <property type="component" value="Chromosome"/>
</dbReference>
<evidence type="ECO:0000313" key="2">
    <source>
        <dbReference type="EMBL" id="UUS33803.1"/>
    </source>
</evidence>
<organism evidence="2 3">
    <name type="scientific">Streptomyces changanensis</name>
    <dbReference type="NCBI Taxonomy" id="2964669"/>
    <lineage>
        <taxon>Bacteria</taxon>
        <taxon>Bacillati</taxon>
        <taxon>Actinomycetota</taxon>
        <taxon>Actinomycetes</taxon>
        <taxon>Kitasatosporales</taxon>
        <taxon>Streptomycetaceae</taxon>
        <taxon>Streptomyces</taxon>
    </lineage>
</organism>
<dbReference type="PANTHER" id="PTHR47199">
    <property type="entry name" value="PHOTOSYSTEM II STABILITY/ASSEMBLY FACTOR HCF136, CHLOROPLASTIC"/>
    <property type="match status" value="1"/>
</dbReference>
<name>A0ABY5NCR3_9ACTN</name>
<accession>A0ABY5NCR3</accession>